<feature type="transmembrane region" description="Helical" evidence="2">
    <location>
        <begin position="100"/>
        <end position="127"/>
    </location>
</feature>
<keyword evidence="1" id="KW-0201">Cytochrome c-type biogenesis</keyword>
<sequence>MSSYWLHLELYLYNFQQYINDLLYTNLGTNVFFMVLIVSISGILTSFNPCIMSIMPISLGYMERQHQKGSKKIGFWFGLYSSLILIIICLNILGTKFHNWLIQLPLLLSILTIFLALGLLQVFGITINPRYIELPKFSYLGYYLQDYMIGFFLGLNTLTCSTPILLTLLMLLSYINNFLTTTVYIVFYLLGSLFPFLFLATLNVRYIQFYKLAKLGDLIMVISACFILASSELKFLESILL</sequence>
<proteinExistence type="predicted"/>
<evidence type="ECO:0000313" key="3">
    <source>
        <dbReference type="EMBL" id="AYR06551.1"/>
    </source>
</evidence>
<keyword evidence="3" id="KW-0934">Plastid</keyword>
<evidence type="ECO:0000256" key="1">
    <source>
        <dbReference type="ARBA" id="ARBA00022748"/>
    </source>
</evidence>
<reference evidence="3" key="1">
    <citation type="journal article" date="2018" name="Genome Biol. Evol.">
        <title>Mitochondrial and Plastid Genomes from Coralline Red Algae Provide Insights into the Incongruent Evolutionary Histories of Organelles.</title>
        <authorList>
            <person name="Lee J."/>
            <person name="Song H.J."/>
            <person name="In Park S."/>
            <person name="Lee Y.M."/>
            <person name="Jeong S.Y."/>
            <person name="Oh Cho T."/>
            <person name="Kim J.H."/>
            <person name="Choi H.G."/>
            <person name="Choi C.G."/>
            <person name="Nelson W.A."/>
            <person name="Fredericq S."/>
            <person name="Bhattacharya D."/>
            <person name="Su Yoon H."/>
        </authorList>
    </citation>
    <scope>NUCLEOTIDE SEQUENCE</scope>
</reference>
<feature type="transmembrane region" description="Helical" evidence="2">
    <location>
        <begin position="31"/>
        <end position="61"/>
    </location>
</feature>
<name>A0A3G3MI95_9FLOR</name>
<protein>
    <submittedName>
        <fullName evidence="3">Cytochrome c biogenesis protein transmembrane region</fullName>
    </submittedName>
</protein>
<accession>A0A3G3MI95</accession>
<keyword evidence="2 3" id="KW-0812">Transmembrane</keyword>
<dbReference type="GO" id="GO:0017004">
    <property type="term" value="P:cytochrome complex assembly"/>
    <property type="evidence" value="ECO:0007669"/>
    <property type="project" value="UniProtKB-KW"/>
</dbReference>
<dbReference type="InterPro" id="IPR051790">
    <property type="entry name" value="Cytochrome_c-biogenesis_DsbD"/>
</dbReference>
<feature type="transmembrane region" description="Helical" evidence="2">
    <location>
        <begin position="181"/>
        <end position="200"/>
    </location>
</feature>
<gene>
    <name evidence="3" type="primary">ccdA</name>
</gene>
<keyword evidence="2" id="KW-1133">Transmembrane helix</keyword>
<feature type="transmembrane region" description="Helical" evidence="2">
    <location>
        <begin position="212"/>
        <end position="231"/>
    </location>
</feature>
<dbReference type="PANTHER" id="PTHR31272">
    <property type="entry name" value="CYTOCHROME C-TYPE BIOGENESIS PROTEIN HI_1454-RELATED"/>
    <property type="match status" value="1"/>
</dbReference>
<keyword evidence="2" id="KW-0472">Membrane</keyword>
<dbReference type="EMBL" id="MH281630">
    <property type="protein sequence ID" value="AYR06551.1"/>
    <property type="molecule type" value="Genomic_DNA"/>
</dbReference>
<geneLocation type="plastid" evidence="3"/>
<dbReference type="PANTHER" id="PTHR31272:SF6">
    <property type="entry name" value="CYTOCHROME C-TYPE BIOGENESIS CCDA-LIKE CHLOROPLASTIC PROTEIN"/>
    <property type="match status" value="1"/>
</dbReference>
<feature type="transmembrane region" description="Helical" evidence="2">
    <location>
        <begin position="73"/>
        <end position="94"/>
    </location>
</feature>
<evidence type="ECO:0000256" key="2">
    <source>
        <dbReference type="SAM" id="Phobius"/>
    </source>
</evidence>
<dbReference type="AlphaFoldDB" id="A0A3G3MI95"/>
<organism evidence="3">
    <name type="scientific">Rhodogorgon sp</name>
    <dbReference type="NCBI Taxonomy" id="2485824"/>
    <lineage>
        <taxon>Eukaryota</taxon>
        <taxon>Rhodophyta</taxon>
        <taxon>Florideophyceae</taxon>
        <taxon>Corallinophycidae</taxon>
        <taxon>Rhodogorgonales</taxon>
        <taxon>Rhodogorgonaceae</taxon>
        <taxon>Rhodogorgon</taxon>
    </lineage>
</organism>
<feature type="transmembrane region" description="Helical" evidence="2">
    <location>
        <begin position="148"/>
        <end position="175"/>
    </location>
</feature>